<dbReference type="NCBIfam" id="TIGR01451">
    <property type="entry name" value="B_ant_repeat"/>
    <property type="match status" value="1"/>
</dbReference>
<sequence length="512" mass="55262">MFANLPKYKIILRIVLVTATCGFLGLSTLYLKKAHGDSLATVYLNPSTQKVAVGQEVIVNINISNVQNLFSFQLSLNYDPNLLQYKGISEGNFLNQNGSAPTMKIGPEVTPGQVLGYSVSRQGINNGIAGSGNLAALRFLALKSGTTNLNFITSGISSLRLLDPSTQVINRNYSNGQITITGNGSGNDDDNDTDTDNQNTQPAPGQNQNISAKFNFMNADNKTLRVKNRTRNDNTWLGAISAQPGDRVAFNIYYHNGVEGSTSHNTKIKLIFPQDNQNVIVVQNELKADNAATVYDSTRITLPNAQQIQFANTAQWYPDRKTTNPQNINISKSGNALEINIGDINGCWENQGQVIIEANLTNQVATAGLAITGQVKNLSQQSGWSNTANARLNEELQFRFDIAITNNTAFNLALTDLLPQGLTYKNGSLEIVGASQKGGDLFGANGLQLGDVTPGQITVYFKGTVNNVNQISFTNRFAAKANNATTVEQSSTIVLSQTGCSILTNQPIVDVN</sequence>
<comment type="caution">
    <text evidence="4">The sequence shown here is derived from an EMBL/GenBank/DDBJ whole genome shotgun (WGS) entry which is preliminary data.</text>
</comment>
<dbReference type="InterPro" id="IPR008965">
    <property type="entry name" value="CBM2/CBM3_carb-bd_dom_sf"/>
</dbReference>
<accession>A0A2M8KGM5</accession>
<organism evidence="4 5">
    <name type="scientific">Candidatus Portnoybacteria bacterium CG10_big_fil_rev_8_21_14_0_10_40_22</name>
    <dbReference type="NCBI Taxonomy" id="1974814"/>
    <lineage>
        <taxon>Bacteria</taxon>
        <taxon>Candidatus Portnoyibacteriota</taxon>
    </lineage>
</organism>
<gene>
    <name evidence="4" type="ORF">COU83_00550</name>
</gene>
<dbReference type="Gene3D" id="2.60.40.680">
    <property type="match status" value="1"/>
</dbReference>
<name>A0A2M8KGM5_9BACT</name>
<evidence type="ECO:0000313" key="5">
    <source>
        <dbReference type="Proteomes" id="UP000231347"/>
    </source>
</evidence>
<dbReference type="GO" id="GO:0030246">
    <property type="term" value="F:carbohydrate binding"/>
    <property type="evidence" value="ECO:0007669"/>
    <property type="project" value="InterPro"/>
</dbReference>
<evidence type="ECO:0000313" key="4">
    <source>
        <dbReference type="EMBL" id="PJE59074.1"/>
    </source>
</evidence>
<evidence type="ECO:0000256" key="2">
    <source>
        <dbReference type="SAM" id="Phobius"/>
    </source>
</evidence>
<dbReference type="Pfam" id="PF00963">
    <property type="entry name" value="Cohesin"/>
    <property type="match status" value="1"/>
</dbReference>
<protein>
    <recommendedName>
        <fullName evidence="3">Cohesin domain-containing protein</fullName>
    </recommendedName>
</protein>
<dbReference type="SUPFAM" id="SSF49384">
    <property type="entry name" value="Carbohydrate-binding domain"/>
    <property type="match status" value="1"/>
</dbReference>
<feature type="domain" description="Cohesin" evidence="3">
    <location>
        <begin position="48"/>
        <end position="179"/>
    </location>
</feature>
<dbReference type="Proteomes" id="UP000231347">
    <property type="component" value="Unassembled WGS sequence"/>
</dbReference>
<dbReference type="InterPro" id="IPR002102">
    <property type="entry name" value="Cohesin_dom"/>
</dbReference>
<keyword evidence="2" id="KW-0472">Membrane</keyword>
<evidence type="ECO:0000259" key="3">
    <source>
        <dbReference type="Pfam" id="PF00963"/>
    </source>
</evidence>
<keyword evidence="2" id="KW-0812">Transmembrane</keyword>
<dbReference type="GO" id="GO:0000272">
    <property type="term" value="P:polysaccharide catabolic process"/>
    <property type="evidence" value="ECO:0007669"/>
    <property type="project" value="InterPro"/>
</dbReference>
<feature type="transmembrane region" description="Helical" evidence="2">
    <location>
        <begin position="12"/>
        <end position="31"/>
    </location>
</feature>
<keyword evidence="2" id="KW-1133">Transmembrane helix</keyword>
<reference evidence="5" key="1">
    <citation type="submission" date="2017-09" db="EMBL/GenBank/DDBJ databases">
        <title>Depth-based differentiation of microbial function through sediment-hosted aquifers and enrichment of novel symbionts in the deep terrestrial subsurface.</title>
        <authorList>
            <person name="Probst A.J."/>
            <person name="Ladd B."/>
            <person name="Jarett J.K."/>
            <person name="Geller-Mcgrath D.E."/>
            <person name="Sieber C.M.K."/>
            <person name="Emerson J.B."/>
            <person name="Anantharaman K."/>
            <person name="Thomas B.C."/>
            <person name="Malmstrom R."/>
            <person name="Stieglmeier M."/>
            <person name="Klingl A."/>
            <person name="Woyke T."/>
            <person name="Ryan C.M."/>
            <person name="Banfield J.F."/>
        </authorList>
    </citation>
    <scope>NUCLEOTIDE SEQUENCE [LARGE SCALE GENOMIC DNA]</scope>
</reference>
<evidence type="ECO:0000256" key="1">
    <source>
        <dbReference type="SAM" id="MobiDB-lite"/>
    </source>
</evidence>
<dbReference type="CDD" id="cd08547">
    <property type="entry name" value="Type_II_cohesin"/>
    <property type="match status" value="1"/>
</dbReference>
<proteinExistence type="predicted"/>
<dbReference type="EMBL" id="PFDY01000014">
    <property type="protein sequence ID" value="PJE59074.1"/>
    <property type="molecule type" value="Genomic_DNA"/>
</dbReference>
<feature type="region of interest" description="Disordered" evidence="1">
    <location>
        <begin position="176"/>
        <end position="209"/>
    </location>
</feature>
<dbReference type="SUPFAM" id="SSF49401">
    <property type="entry name" value="Bacterial adhesins"/>
    <property type="match status" value="1"/>
</dbReference>
<dbReference type="AlphaFoldDB" id="A0A2M8KGM5"/>
<dbReference type="Gene3D" id="2.60.40.740">
    <property type="match status" value="1"/>
</dbReference>
<dbReference type="InterPro" id="IPR047589">
    <property type="entry name" value="DUF11_rpt"/>
</dbReference>
<dbReference type="InterPro" id="IPR008966">
    <property type="entry name" value="Adhesion_dom_sf"/>
</dbReference>